<accession>A0AA96K022</accession>
<dbReference type="KEGG" id="nneo:PQG83_18335"/>
<dbReference type="CDD" id="cd24049">
    <property type="entry name" value="ASKHA_NBD_PilM"/>
    <property type="match status" value="1"/>
</dbReference>
<dbReference type="SUPFAM" id="SSF53067">
    <property type="entry name" value="Actin-like ATPase domain"/>
    <property type="match status" value="2"/>
</dbReference>
<organism evidence="1 2">
    <name type="scientific">Candidatus Nitrospira neomarina</name>
    <dbReference type="NCBI Taxonomy" id="3020899"/>
    <lineage>
        <taxon>Bacteria</taxon>
        <taxon>Pseudomonadati</taxon>
        <taxon>Nitrospirota</taxon>
        <taxon>Nitrospiria</taxon>
        <taxon>Nitrospirales</taxon>
        <taxon>Nitrospiraceae</taxon>
        <taxon>Nitrospira</taxon>
    </lineage>
</organism>
<reference evidence="1 2" key="1">
    <citation type="submission" date="2023-01" db="EMBL/GenBank/DDBJ databases">
        <title>Cultivation and genomic characterization of new, ubiquitous marine nitrite-oxidizing bacteria from the Nitrospirales.</title>
        <authorList>
            <person name="Mueller A.J."/>
            <person name="Daebeler A."/>
            <person name="Herbold C.W."/>
            <person name="Kirkegaard R.H."/>
            <person name="Daims H."/>
        </authorList>
    </citation>
    <scope>NUCLEOTIDE SEQUENCE [LARGE SCALE GENOMIC DNA]</scope>
    <source>
        <strain evidence="1 2">DK</strain>
    </source>
</reference>
<protein>
    <submittedName>
        <fullName evidence="1">Pilus assembly protein PilM</fullName>
    </submittedName>
</protein>
<dbReference type="InterPro" id="IPR043129">
    <property type="entry name" value="ATPase_NBD"/>
</dbReference>
<proteinExistence type="predicted"/>
<dbReference type="PANTHER" id="PTHR32432:SF3">
    <property type="entry name" value="ETHANOLAMINE UTILIZATION PROTEIN EUTJ"/>
    <property type="match status" value="1"/>
</dbReference>
<dbReference type="Proteomes" id="UP001302494">
    <property type="component" value="Chromosome"/>
</dbReference>
<dbReference type="InterPro" id="IPR050696">
    <property type="entry name" value="FtsA/MreB"/>
</dbReference>
<dbReference type="Gene3D" id="3.30.1490.300">
    <property type="match status" value="1"/>
</dbReference>
<sequence length="331" mass="37060">MDVGSRVLKAVTLQPGHTSPILKGIVFESLPFTPNPNSQTDLEDDRQLVQFLRRQLSPFPRAVGITVSSPHVLLKRLALPYMSEKDLREHLALELDRYIPLDVQGAVWDVYRHKDSDALDNEKVQTFLVVAKKEFIEARMRQFEGQGMHVHFVDVDAFSLVNMVAYNYGHDGTWMIIHLGPTGILSVMMEKGRLVHMHQVSYEVEWYGDLLDRVQAAAWADDGLKLGASETLLLEQFFKETIQQVIESIKYASEGTDMGVVQGVMLSGGYSMLEGLQSRLADSLHVSVTLVDPFKKIKVPQEMQQDSCFQKALPLFGVAVGAALRGAIPHD</sequence>
<name>A0AA96K022_9BACT</name>
<keyword evidence="2" id="KW-1185">Reference proteome</keyword>
<evidence type="ECO:0000313" key="2">
    <source>
        <dbReference type="Proteomes" id="UP001302494"/>
    </source>
</evidence>
<dbReference type="RefSeq" id="WP_312744140.1">
    <property type="nucleotide sequence ID" value="NZ_CP116968.1"/>
</dbReference>
<dbReference type="Pfam" id="PF11104">
    <property type="entry name" value="PilM_2"/>
    <property type="match status" value="1"/>
</dbReference>
<dbReference type="AlphaFoldDB" id="A0AA96K022"/>
<gene>
    <name evidence="1" type="primary">pilM</name>
    <name evidence="1" type="ORF">PQG83_18335</name>
</gene>
<dbReference type="InterPro" id="IPR005883">
    <property type="entry name" value="PilM"/>
</dbReference>
<dbReference type="EMBL" id="CP116968">
    <property type="protein sequence ID" value="WNM61681.1"/>
    <property type="molecule type" value="Genomic_DNA"/>
</dbReference>
<evidence type="ECO:0000313" key="1">
    <source>
        <dbReference type="EMBL" id="WNM61681.1"/>
    </source>
</evidence>
<dbReference type="Gene3D" id="3.30.420.40">
    <property type="match status" value="2"/>
</dbReference>
<dbReference type="PANTHER" id="PTHR32432">
    <property type="entry name" value="CELL DIVISION PROTEIN FTSA-RELATED"/>
    <property type="match status" value="1"/>
</dbReference>